<evidence type="ECO:0000313" key="5">
    <source>
        <dbReference type="Proteomes" id="UP000039865"/>
    </source>
</evidence>
<dbReference type="PANTHER" id="PTHR45184:SF1">
    <property type="entry name" value="DNAJ PROTEIN ERDJ3A"/>
    <property type="match status" value="1"/>
</dbReference>
<dbReference type="OMA" id="FCYINNE"/>
<organism evidence="4 5">
    <name type="scientific">Stylonychia lemnae</name>
    <name type="common">Ciliate</name>
    <dbReference type="NCBI Taxonomy" id="5949"/>
    <lineage>
        <taxon>Eukaryota</taxon>
        <taxon>Sar</taxon>
        <taxon>Alveolata</taxon>
        <taxon>Ciliophora</taxon>
        <taxon>Intramacronucleata</taxon>
        <taxon>Spirotrichea</taxon>
        <taxon>Stichotrichia</taxon>
        <taxon>Sporadotrichida</taxon>
        <taxon>Oxytrichidae</taxon>
        <taxon>Stylonychinae</taxon>
        <taxon>Stylonychia</taxon>
    </lineage>
</organism>
<dbReference type="Proteomes" id="UP000039865">
    <property type="component" value="Unassembled WGS sequence"/>
</dbReference>
<dbReference type="Pfam" id="PF00085">
    <property type="entry name" value="Thioredoxin"/>
    <property type="match status" value="1"/>
</dbReference>
<dbReference type="InterPro" id="IPR013766">
    <property type="entry name" value="Thioredoxin_domain"/>
</dbReference>
<feature type="domain" description="PDIA6-like C-terminal thioredoxin-like" evidence="3">
    <location>
        <begin position="271"/>
        <end position="390"/>
    </location>
</feature>
<evidence type="ECO:0000259" key="2">
    <source>
        <dbReference type="Pfam" id="PF00085"/>
    </source>
</evidence>
<dbReference type="CDD" id="cd02961">
    <property type="entry name" value="PDI_a_family"/>
    <property type="match status" value="1"/>
</dbReference>
<feature type="domain" description="Thioredoxin" evidence="2">
    <location>
        <begin position="37"/>
        <end position="118"/>
    </location>
</feature>
<dbReference type="SUPFAM" id="SSF52833">
    <property type="entry name" value="Thioredoxin-like"/>
    <property type="match status" value="3"/>
</dbReference>
<dbReference type="EMBL" id="CCKQ01007968">
    <property type="protein sequence ID" value="CDW79406.1"/>
    <property type="molecule type" value="Genomic_DNA"/>
</dbReference>
<keyword evidence="1" id="KW-0732">Signal</keyword>
<feature type="chain" id="PRO_5001729353" evidence="1">
    <location>
        <begin position="29"/>
        <end position="412"/>
    </location>
</feature>
<keyword evidence="4" id="KW-0346">Stress response</keyword>
<dbReference type="InParanoid" id="A0A078AC45"/>
<sequence>MRVTQSLKTMRYAVILLLGLAAMATSKALYDPVKSYVTVLNQKNWEGQVAKNRAKGITIVHFYKDTDGVSKNVVGQYENFAKENKGMFRMDAIDCNDFESLCTKEKVDKYPTFRIYPPFPAPTQDYEDTQIDFDKLKKLALKFVTSRVIEITQNNFDTFINENPGKPKVILFSDKKGVPAIYKALSSHFDKTLLFGLIRDSEQGIVSKYKVKSYPAVFLINNKDAKPQKYDGTDFSYQAIFDFINIYSETFVFRTGNEEVKSSASKPWLNEKVPQLTSDSADDICLKKEGALCVIYIVKDNASKDSTATDKLYQTGQSFASKISRGINFYFMWLDATAESTFAQMFGVAAEDLPKVVILNPGKRKRYLVHEKSISEQDISATLDKILGGDAKFTNIKGNNLAALVSKYPESK</sequence>
<dbReference type="Gene3D" id="3.40.30.10">
    <property type="entry name" value="Glutaredoxin"/>
    <property type="match status" value="3"/>
</dbReference>
<feature type="signal peptide" evidence="1">
    <location>
        <begin position="1"/>
        <end position="28"/>
    </location>
</feature>
<dbReference type="PANTHER" id="PTHR45184">
    <property type="entry name" value="DNAJ PROTEIN ERDJ3A"/>
    <property type="match status" value="1"/>
</dbReference>
<evidence type="ECO:0000313" key="4">
    <source>
        <dbReference type="EMBL" id="CDW79406.1"/>
    </source>
</evidence>
<dbReference type="Pfam" id="PF24541">
    <property type="entry name" value="Thioredox_PDIA6_C"/>
    <property type="match status" value="1"/>
</dbReference>
<protein>
    <submittedName>
        <fullName evidence="4">Heat shock protein</fullName>
    </submittedName>
</protein>
<evidence type="ECO:0000259" key="3">
    <source>
        <dbReference type="Pfam" id="PF24541"/>
    </source>
</evidence>
<dbReference type="InterPro" id="IPR052842">
    <property type="entry name" value="ER_Co-chaperone"/>
</dbReference>
<gene>
    <name evidence="4" type="primary">Contig7249.g7753</name>
    <name evidence="4" type="ORF">STYLEM_8394</name>
</gene>
<dbReference type="AlphaFoldDB" id="A0A078AC45"/>
<keyword evidence="5" id="KW-1185">Reference proteome</keyword>
<accession>A0A078AC45</accession>
<dbReference type="OrthoDB" id="427280at2759"/>
<evidence type="ECO:0000256" key="1">
    <source>
        <dbReference type="SAM" id="SignalP"/>
    </source>
</evidence>
<name>A0A078AC45_STYLE</name>
<reference evidence="4 5" key="1">
    <citation type="submission" date="2014-06" db="EMBL/GenBank/DDBJ databases">
        <authorList>
            <person name="Swart Estienne"/>
        </authorList>
    </citation>
    <scope>NUCLEOTIDE SEQUENCE [LARGE SCALE GENOMIC DNA]</scope>
    <source>
        <strain evidence="4 5">130c</strain>
    </source>
</reference>
<dbReference type="InterPro" id="IPR057305">
    <property type="entry name" value="Thioredox_PDIA6_C"/>
</dbReference>
<dbReference type="InterPro" id="IPR036249">
    <property type="entry name" value="Thioredoxin-like_sf"/>
</dbReference>
<proteinExistence type="predicted"/>